<evidence type="ECO:0000259" key="7">
    <source>
        <dbReference type="Pfam" id="PF00155"/>
    </source>
</evidence>
<dbReference type="GO" id="GO:1901605">
    <property type="term" value="P:alpha-amino acid metabolic process"/>
    <property type="evidence" value="ECO:0007669"/>
    <property type="project" value="TreeGrafter"/>
</dbReference>
<dbReference type="InterPro" id="IPR004839">
    <property type="entry name" value="Aminotransferase_I/II_large"/>
</dbReference>
<dbReference type="RefSeq" id="WP_121547008.1">
    <property type="nucleotide sequence ID" value="NZ_CP023407.1"/>
</dbReference>
<evidence type="ECO:0000313" key="9">
    <source>
        <dbReference type="Proteomes" id="UP000282170"/>
    </source>
</evidence>
<evidence type="ECO:0000256" key="5">
    <source>
        <dbReference type="ARBA" id="ARBA00022679"/>
    </source>
</evidence>
<keyword evidence="4" id="KW-0032">Aminotransferase</keyword>
<dbReference type="InterPro" id="IPR015421">
    <property type="entry name" value="PyrdxlP-dep_Trfase_major"/>
</dbReference>
<dbReference type="EMBL" id="CP023407">
    <property type="protein sequence ID" value="AYL37474.1"/>
    <property type="molecule type" value="Genomic_DNA"/>
</dbReference>
<keyword evidence="5" id="KW-0808">Transferase</keyword>
<dbReference type="SUPFAM" id="SSF53383">
    <property type="entry name" value="PLP-dependent transferases"/>
    <property type="match status" value="1"/>
</dbReference>
<dbReference type="Gene3D" id="3.90.1150.10">
    <property type="entry name" value="Aspartate Aminotransferase, domain 1"/>
    <property type="match status" value="1"/>
</dbReference>
<dbReference type="PANTHER" id="PTHR42790:SF19">
    <property type="entry name" value="KYNURENINE_ALPHA-AMINOADIPATE AMINOTRANSFERASE, MITOCHONDRIAL"/>
    <property type="match status" value="1"/>
</dbReference>
<evidence type="ECO:0000313" key="8">
    <source>
        <dbReference type="EMBL" id="AYL37474.1"/>
    </source>
</evidence>
<dbReference type="GeneID" id="93885103"/>
<evidence type="ECO:0000256" key="3">
    <source>
        <dbReference type="ARBA" id="ARBA00011738"/>
    </source>
</evidence>
<name>A0A494V3A5_9ACTN</name>
<dbReference type="GO" id="GO:0008483">
    <property type="term" value="F:transaminase activity"/>
    <property type="evidence" value="ECO:0007669"/>
    <property type="project" value="UniProtKB-KW"/>
</dbReference>
<reference evidence="8 9" key="1">
    <citation type="submission" date="2017-09" db="EMBL/GenBank/DDBJ databases">
        <authorList>
            <person name="Zhang H."/>
            <person name="Hu S."/>
            <person name="Xu J."/>
            <person name="He Z."/>
        </authorList>
    </citation>
    <scope>NUCLEOTIDE SEQUENCE [LARGE SCALE GENOMIC DNA]</scope>
    <source>
        <strain evidence="8 9">TXX3120</strain>
    </source>
</reference>
<dbReference type="InterPro" id="IPR015424">
    <property type="entry name" value="PyrdxlP-dep_Trfase"/>
</dbReference>
<dbReference type="Proteomes" id="UP000282170">
    <property type="component" value="Chromosome"/>
</dbReference>
<dbReference type="InterPro" id="IPR015422">
    <property type="entry name" value="PyrdxlP-dep_Trfase_small"/>
</dbReference>
<dbReference type="PANTHER" id="PTHR42790">
    <property type="entry name" value="AMINOTRANSFERASE"/>
    <property type="match status" value="1"/>
</dbReference>
<dbReference type="InterPro" id="IPR050859">
    <property type="entry name" value="Class-I_PLP-dep_aminotransf"/>
</dbReference>
<dbReference type="KEGG" id="sfug:CNQ36_19940"/>
<dbReference type="CDD" id="cd00609">
    <property type="entry name" value="AAT_like"/>
    <property type="match status" value="1"/>
</dbReference>
<gene>
    <name evidence="8" type="ORF">CNQ36_19940</name>
</gene>
<evidence type="ECO:0000256" key="4">
    <source>
        <dbReference type="ARBA" id="ARBA00022576"/>
    </source>
</evidence>
<dbReference type="GO" id="GO:0030170">
    <property type="term" value="F:pyridoxal phosphate binding"/>
    <property type="evidence" value="ECO:0007669"/>
    <property type="project" value="InterPro"/>
</dbReference>
<evidence type="ECO:0000256" key="6">
    <source>
        <dbReference type="ARBA" id="ARBA00022898"/>
    </source>
</evidence>
<comment type="cofactor">
    <cofactor evidence="1">
        <name>pyridoxal 5'-phosphate</name>
        <dbReference type="ChEBI" id="CHEBI:597326"/>
    </cofactor>
</comment>
<evidence type="ECO:0000256" key="2">
    <source>
        <dbReference type="ARBA" id="ARBA00007441"/>
    </source>
</evidence>
<dbReference type="FunFam" id="3.40.640.10:FF:000053">
    <property type="entry name" value="Aminotransferase, class I"/>
    <property type="match status" value="1"/>
</dbReference>
<sequence length="404" mass="42962">MTVTEPVRVPAPTPQFAARARTVGGSPVRDILAVTARPEVINFAGGLPAPELFDADGIAAAYRTVLAGTPARALQYSTTEGEPALRAALAERTTTRGLPTTPDDLLVTTGSQQALSLLATALVEPGDTVLVENPCYLAALQAFALAGARVVAVPGDEHGIDPQALDDLVARERPKLLYTVPTFQNPTGRTLPAARRAAVAEVAARRGLWIVEDDPYGELRYAGTRVPWIAAHPGAEDRTVLLGSFSKVMAPGLRLGWLRAPAGLRRACAVAKQAADLHTPTVNQLAAARYLADNDLDAHVARVAAVYGTRRDAMLAGLPDALPDGSAWTRPDGGMFLWARLPDGHDTTALLPEVVRHDVAYVPGAPFYAGDPDRATLRLCFVTQTPDEITEGLRRLGNALRPRR</sequence>
<keyword evidence="6" id="KW-0663">Pyridoxal phosphate</keyword>
<comment type="subunit">
    <text evidence="3">Homodimer.</text>
</comment>
<feature type="domain" description="Aminotransferase class I/classII large" evidence="7">
    <location>
        <begin position="68"/>
        <end position="396"/>
    </location>
</feature>
<dbReference type="Pfam" id="PF00155">
    <property type="entry name" value="Aminotran_1_2"/>
    <property type="match status" value="1"/>
</dbReference>
<comment type="similarity">
    <text evidence="2">Belongs to the class-I pyridoxal-phosphate-dependent aminotransferase family.</text>
</comment>
<dbReference type="Gene3D" id="3.40.640.10">
    <property type="entry name" value="Type I PLP-dependent aspartate aminotransferase-like (Major domain)"/>
    <property type="match status" value="1"/>
</dbReference>
<accession>A0A494V3A5</accession>
<evidence type="ECO:0000256" key="1">
    <source>
        <dbReference type="ARBA" id="ARBA00001933"/>
    </source>
</evidence>
<keyword evidence="9" id="KW-1185">Reference proteome</keyword>
<protein>
    <submittedName>
        <fullName evidence="8">Transcriptional regulator</fullName>
    </submittedName>
</protein>
<organism evidence="8 9">
    <name type="scientific">Streptomyces fungicidicus</name>
    <dbReference type="NCBI Taxonomy" id="68203"/>
    <lineage>
        <taxon>Bacteria</taxon>
        <taxon>Bacillati</taxon>
        <taxon>Actinomycetota</taxon>
        <taxon>Actinomycetes</taxon>
        <taxon>Kitasatosporales</taxon>
        <taxon>Streptomycetaceae</taxon>
        <taxon>Streptomyces</taxon>
    </lineage>
</organism>
<proteinExistence type="inferred from homology"/>
<dbReference type="AlphaFoldDB" id="A0A494V3A5"/>